<dbReference type="AlphaFoldDB" id="A0A5N5JZQ5"/>
<sequence>MLVELLTVVMQNPCKPSAEYKLLEERLVYFHSCPMWFEDTCYLPVSYASSTYQSYLPVLLYMSCLKIKLLLVSETVHSVVQGLYRVEQAEVQMFNAHLMPPAEEINDTRVFKGVKMSRSETCSVSALTKLQRTRLALVASLHPVSYVQCSAAASLNLQATQQLTPPMIFG</sequence>
<organism evidence="1 2">
    <name type="scientific">Salix brachista</name>
    <dbReference type="NCBI Taxonomy" id="2182728"/>
    <lineage>
        <taxon>Eukaryota</taxon>
        <taxon>Viridiplantae</taxon>
        <taxon>Streptophyta</taxon>
        <taxon>Embryophyta</taxon>
        <taxon>Tracheophyta</taxon>
        <taxon>Spermatophyta</taxon>
        <taxon>Magnoliopsida</taxon>
        <taxon>eudicotyledons</taxon>
        <taxon>Gunneridae</taxon>
        <taxon>Pentapetalae</taxon>
        <taxon>rosids</taxon>
        <taxon>fabids</taxon>
        <taxon>Malpighiales</taxon>
        <taxon>Salicaceae</taxon>
        <taxon>Saliceae</taxon>
        <taxon>Salix</taxon>
    </lineage>
</organism>
<dbReference type="Proteomes" id="UP000326939">
    <property type="component" value="Chromosome 16"/>
</dbReference>
<evidence type="ECO:0000313" key="2">
    <source>
        <dbReference type="Proteomes" id="UP000326939"/>
    </source>
</evidence>
<gene>
    <name evidence="1" type="ORF">DKX38_024666</name>
</gene>
<dbReference type="EMBL" id="VDCV01000016">
    <property type="protein sequence ID" value="KAB5520347.1"/>
    <property type="molecule type" value="Genomic_DNA"/>
</dbReference>
<proteinExistence type="predicted"/>
<evidence type="ECO:0000313" key="1">
    <source>
        <dbReference type="EMBL" id="KAB5520347.1"/>
    </source>
</evidence>
<accession>A0A5N5JZQ5</accession>
<reference evidence="2" key="1">
    <citation type="journal article" date="2019" name="Gigascience">
        <title>De novo genome assembly of the endangered Acer yangbiense, a plant species with extremely small populations endemic to Yunnan Province, China.</title>
        <authorList>
            <person name="Yang J."/>
            <person name="Wariss H.M."/>
            <person name="Tao L."/>
            <person name="Zhang R."/>
            <person name="Yun Q."/>
            <person name="Hollingsworth P."/>
            <person name="Dao Z."/>
            <person name="Luo G."/>
            <person name="Guo H."/>
            <person name="Ma Y."/>
            <person name="Sun W."/>
        </authorList>
    </citation>
    <scope>NUCLEOTIDE SEQUENCE [LARGE SCALE GENOMIC DNA]</scope>
    <source>
        <strain evidence="2">cv. br00</strain>
    </source>
</reference>
<comment type="caution">
    <text evidence="1">The sequence shown here is derived from an EMBL/GenBank/DDBJ whole genome shotgun (WGS) entry which is preliminary data.</text>
</comment>
<name>A0A5N5JZQ5_9ROSI</name>
<protein>
    <submittedName>
        <fullName evidence="1">Uncharacterized protein</fullName>
    </submittedName>
</protein>
<keyword evidence="2" id="KW-1185">Reference proteome</keyword>